<dbReference type="SUPFAM" id="SSF69618">
    <property type="entry name" value="HemD-like"/>
    <property type="match status" value="1"/>
</dbReference>
<organism evidence="2 3">
    <name type="scientific">Azospirillum brasilense</name>
    <dbReference type="NCBI Taxonomy" id="192"/>
    <lineage>
        <taxon>Bacteria</taxon>
        <taxon>Pseudomonadati</taxon>
        <taxon>Pseudomonadota</taxon>
        <taxon>Alphaproteobacteria</taxon>
        <taxon>Rhodospirillales</taxon>
        <taxon>Azospirillaceae</taxon>
        <taxon>Azospirillum</taxon>
    </lineage>
</organism>
<dbReference type="CDD" id="cd06578">
    <property type="entry name" value="HemD"/>
    <property type="match status" value="1"/>
</dbReference>
<dbReference type="EC" id="4.2.1.75" evidence="2"/>
<dbReference type="Proteomes" id="UP001277471">
    <property type="component" value="Unassembled WGS sequence"/>
</dbReference>
<accession>A0ABU4PKW6</accession>
<comment type="caution">
    <text evidence="2">The sequence shown here is derived from an EMBL/GenBank/DDBJ whole genome shotgun (WGS) entry which is preliminary data.</text>
</comment>
<reference evidence="2 3" key="1">
    <citation type="submission" date="2023-11" db="EMBL/GenBank/DDBJ databases">
        <title>MicrobeMod: A computational toolkit for identifying prokaryotic methylation and restriction-modification with nanopore sequencing.</title>
        <authorList>
            <person name="Crits-Christoph A."/>
            <person name="Kang S.C."/>
            <person name="Lee H."/>
            <person name="Ostrov N."/>
        </authorList>
    </citation>
    <scope>NUCLEOTIDE SEQUENCE [LARGE SCALE GENOMIC DNA]</scope>
    <source>
        <strain evidence="2 3">ATCC 29145</strain>
    </source>
</reference>
<name>A0ABU4PKW6_AZOBR</name>
<gene>
    <name evidence="2" type="ORF">SIM66_32735</name>
</gene>
<dbReference type="GO" id="GO:0004852">
    <property type="term" value="F:uroporphyrinogen-III synthase activity"/>
    <property type="evidence" value="ECO:0007669"/>
    <property type="project" value="UniProtKB-EC"/>
</dbReference>
<dbReference type="RefSeq" id="WP_035683978.1">
    <property type="nucleotide sequence ID" value="NZ_CP012918.1"/>
</dbReference>
<dbReference type="InterPro" id="IPR003754">
    <property type="entry name" value="4pyrrol_synth_uPrphyn_synth"/>
</dbReference>
<dbReference type="InterPro" id="IPR036108">
    <property type="entry name" value="4pyrrol_syn_uPrphyn_synt_sf"/>
</dbReference>
<dbReference type="EMBL" id="JAWXYC010000007">
    <property type="protein sequence ID" value="MDX5955937.1"/>
    <property type="molecule type" value="Genomic_DNA"/>
</dbReference>
<evidence type="ECO:0000313" key="3">
    <source>
        <dbReference type="Proteomes" id="UP001277471"/>
    </source>
</evidence>
<dbReference type="Gene3D" id="3.40.50.10090">
    <property type="match status" value="1"/>
</dbReference>
<evidence type="ECO:0000313" key="2">
    <source>
        <dbReference type="EMBL" id="MDX5955937.1"/>
    </source>
</evidence>
<keyword evidence="3" id="KW-1185">Reference proteome</keyword>
<protein>
    <submittedName>
        <fullName evidence="2">Uroporphyrinogen-III synthase</fullName>
        <ecNumber evidence="2">4.2.1.75</ecNumber>
    </submittedName>
</protein>
<sequence>MSQPPTILLTRPVDDAEPLRGLLSQRGYRVMTEPLLSICWLVDREPVLDDVQALLFTSVNGVRAFARVSRNRTLRAFTVGNASAAAARRAGFAAVESAEGDVAALAALVRRRCDPTRGALFYAAANAVAGDLVGVAATDGFTVRKEILYEAVPATTLSAMTTLAIADGRIAGVVAMSPRTARSFVDLVAAAGLLERCRTLDLIALSRAVAAAVTVLPDGRTVPWRTERIAAQPNLTSLLDLLPAVGTV</sequence>
<keyword evidence="2" id="KW-0456">Lyase</keyword>
<feature type="domain" description="Tetrapyrrole biosynthesis uroporphyrinogen III synthase" evidence="1">
    <location>
        <begin position="19"/>
        <end position="216"/>
    </location>
</feature>
<proteinExistence type="predicted"/>
<evidence type="ECO:0000259" key="1">
    <source>
        <dbReference type="Pfam" id="PF02602"/>
    </source>
</evidence>
<dbReference type="Pfam" id="PF02602">
    <property type="entry name" value="HEM4"/>
    <property type="match status" value="1"/>
</dbReference>